<dbReference type="InterPro" id="IPR052353">
    <property type="entry name" value="Benzoxazolinone_Detox_Enz"/>
</dbReference>
<dbReference type="GO" id="GO:0030170">
    <property type="term" value="F:pyridoxal phosphate binding"/>
    <property type="evidence" value="ECO:0007669"/>
    <property type="project" value="InterPro"/>
</dbReference>
<dbReference type="CDD" id="cd00207">
    <property type="entry name" value="fer2"/>
    <property type="match status" value="1"/>
</dbReference>
<dbReference type="PANTHER" id="PTHR30212:SF2">
    <property type="entry name" value="PROTEIN YIIM"/>
    <property type="match status" value="1"/>
</dbReference>
<evidence type="ECO:0000313" key="3">
    <source>
        <dbReference type="EMBL" id="GGI23636.1"/>
    </source>
</evidence>
<dbReference type="InterPro" id="IPR001433">
    <property type="entry name" value="OxRdtase_FAD/NAD-bd"/>
</dbReference>
<dbReference type="PROSITE" id="PS51340">
    <property type="entry name" value="MOSC"/>
    <property type="match status" value="1"/>
</dbReference>
<feature type="domain" description="FAD-binding FR-type" evidence="2">
    <location>
        <begin position="253"/>
        <end position="358"/>
    </location>
</feature>
<accession>A0AA87W2Z6</accession>
<dbReference type="InterPro" id="IPR001041">
    <property type="entry name" value="2Fe-2S_ferredoxin-type"/>
</dbReference>
<dbReference type="Gene3D" id="3.40.50.80">
    <property type="entry name" value="Nucleotide-binding domain of ferredoxin-NADP reductase (FNR) module"/>
    <property type="match status" value="1"/>
</dbReference>
<dbReference type="GO" id="GO:0016491">
    <property type="term" value="F:oxidoreductase activity"/>
    <property type="evidence" value="ECO:0007669"/>
    <property type="project" value="InterPro"/>
</dbReference>
<organism evidence="3 4">
    <name type="scientific">Bradyrhizobium guangdongense</name>
    <dbReference type="NCBI Taxonomy" id="1325090"/>
    <lineage>
        <taxon>Bacteria</taxon>
        <taxon>Pseudomonadati</taxon>
        <taxon>Pseudomonadota</taxon>
        <taxon>Alphaproteobacteria</taxon>
        <taxon>Hyphomicrobiales</taxon>
        <taxon>Nitrobacteraceae</taxon>
        <taxon>Bradyrhizobium</taxon>
    </lineage>
</organism>
<dbReference type="PROSITE" id="PS51384">
    <property type="entry name" value="FAD_FR"/>
    <property type="match status" value="1"/>
</dbReference>
<reference evidence="3" key="1">
    <citation type="journal article" date="2014" name="Int. J. Syst. Evol. Microbiol.">
        <title>Complete genome sequence of Corynebacterium casei LMG S-19264T (=DSM 44701T), isolated from a smear-ripened cheese.</title>
        <authorList>
            <consortium name="US DOE Joint Genome Institute (JGI-PGF)"/>
            <person name="Walter F."/>
            <person name="Albersmeier A."/>
            <person name="Kalinowski J."/>
            <person name="Ruckert C."/>
        </authorList>
    </citation>
    <scope>NUCLEOTIDE SEQUENCE</scope>
    <source>
        <strain evidence="3">CGMCC 1.15034</strain>
    </source>
</reference>
<dbReference type="SUPFAM" id="SSF54292">
    <property type="entry name" value="2Fe-2S ferredoxin-like"/>
    <property type="match status" value="1"/>
</dbReference>
<dbReference type="Gene3D" id="2.40.33.20">
    <property type="entry name" value="PK beta-barrel domain-like"/>
    <property type="match status" value="1"/>
</dbReference>
<dbReference type="SUPFAM" id="SSF63380">
    <property type="entry name" value="Riboflavin synthase domain-like"/>
    <property type="match status" value="1"/>
</dbReference>
<protein>
    <submittedName>
        <fullName evidence="3">Sulfurase</fullName>
    </submittedName>
</protein>
<dbReference type="Proteomes" id="UP000625079">
    <property type="component" value="Unassembled WGS sequence"/>
</dbReference>
<dbReference type="PANTHER" id="PTHR30212">
    <property type="entry name" value="PROTEIN YIIM"/>
    <property type="match status" value="1"/>
</dbReference>
<dbReference type="SUPFAM" id="SSF50800">
    <property type="entry name" value="PK beta-barrel domain-like"/>
    <property type="match status" value="1"/>
</dbReference>
<feature type="domain" description="MOSC" evidence="1">
    <location>
        <begin position="46"/>
        <end position="181"/>
    </location>
</feature>
<comment type="caution">
    <text evidence="3">The sequence shown here is derived from an EMBL/GenBank/DDBJ whole genome shotgun (WGS) entry which is preliminary data.</text>
</comment>
<evidence type="ECO:0000313" key="4">
    <source>
        <dbReference type="Proteomes" id="UP000625079"/>
    </source>
</evidence>
<proteinExistence type="predicted"/>
<dbReference type="Gene3D" id="2.40.30.10">
    <property type="entry name" value="Translation factors"/>
    <property type="match status" value="1"/>
</dbReference>
<dbReference type="EMBL" id="BMHC01000003">
    <property type="protein sequence ID" value="GGI23636.1"/>
    <property type="molecule type" value="Genomic_DNA"/>
</dbReference>
<dbReference type="InterPro" id="IPR039261">
    <property type="entry name" value="FNR_nucleotide-bd"/>
</dbReference>
<dbReference type="Gene3D" id="3.10.20.30">
    <property type="match status" value="1"/>
</dbReference>
<dbReference type="Pfam" id="PF00970">
    <property type="entry name" value="FAD_binding_6"/>
    <property type="match status" value="1"/>
</dbReference>
<dbReference type="Pfam" id="PF00111">
    <property type="entry name" value="Fer2"/>
    <property type="match status" value="1"/>
</dbReference>
<dbReference type="InterPro" id="IPR005302">
    <property type="entry name" value="MoCF_Sase_C"/>
</dbReference>
<reference evidence="3" key="2">
    <citation type="submission" date="2022-12" db="EMBL/GenBank/DDBJ databases">
        <authorList>
            <person name="Sun Q."/>
            <person name="Zhou Y."/>
        </authorList>
    </citation>
    <scope>NUCLEOTIDE SEQUENCE</scope>
    <source>
        <strain evidence="3">CGMCC 1.15034</strain>
    </source>
</reference>
<dbReference type="InterPro" id="IPR036010">
    <property type="entry name" value="2Fe-2S_ferredoxin-like_sf"/>
</dbReference>
<dbReference type="GO" id="GO:0051536">
    <property type="term" value="F:iron-sulfur cluster binding"/>
    <property type="evidence" value="ECO:0007669"/>
    <property type="project" value="InterPro"/>
</dbReference>
<dbReference type="InterPro" id="IPR005163">
    <property type="entry name" value="Tri_helical_YiiM-like"/>
</dbReference>
<dbReference type="Pfam" id="PF00175">
    <property type="entry name" value="NAD_binding_1"/>
    <property type="match status" value="1"/>
</dbReference>
<dbReference type="GO" id="GO:0030151">
    <property type="term" value="F:molybdenum ion binding"/>
    <property type="evidence" value="ECO:0007669"/>
    <property type="project" value="InterPro"/>
</dbReference>
<dbReference type="CDD" id="cd06184">
    <property type="entry name" value="flavohem_like_fad_nad_binding"/>
    <property type="match status" value="1"/>
</dbReference>
<evidence type="ECO:0000259" key="2">
    <source>
        <dbReference type="PROSITE" id="PS51384"/>
    </source>
</evidence>
<evidence type="ECO:0000259" key="1">
    <source>
        <dbReference type="PROSITE" id="PS51340"/>
    </source>
</evidence>
<dbReference type="Pfam" id="PF03475">
    <property type="entry name" value="YiiM_3-alpha"/>
    <property type="match status" value="1"/>
</dbReference>
<gene>
    <name evidence="3" type="ORF">GCM10010987_25390</name>
</gene>
<dbReference type="InterPro" id="IPR012675">
    <property type="entry name" value="Beta-grasp_dom_sf"/>
</dbReference>
<dbReference type="InterPro" id="IPR011037">
    <property type="entry name" value="Pyrv_Knase-like_insert_dom_sf"/>
</dbReference>
<dbReference type="AlphaFoldDB" id="A0AA87W2Z6"/>
<dbReference type="InterPro" id="IPR017927">
    <property type="entry name" value="FAD-bd_FR_type"/>
</dbReference>
<dbReference type="InterPro" id="IPR017938">
    <property type="entry name" value="Riboflavin_synthase-like_b-brl"/>
</dbReference>
<dbReference type="InterPro" id="IPR008333">
    <property type="entry name" value="Cbr1-like_FAD-bd_dom"/>
</dbReference>
<dbReference type="Pfam" id="PF03473">
    <property type="entry name" value="MOSC"/>
    <property type="match status" value="1"/>
</dbReference>
<sequence length="603" mass="64721">MLFDMNAQVRAATAENAMGRLLSVNVGLPRDVAWKGRTVHTGIWKNPVQGRCRARRLNLDGDGQGDLDGHGGEHRAVFVYQIESYRYWQEQLNRTDFIHGQFGENFTIEGLADDAVCIGDRYQIGSALFEVTQPRVTCYRVGIRMNEPLMPALLTSSGRPGFYFRVLQEGDVGAGDEIVKVGEANERMTIAEINALLYSSHHARASLERALRIEALSGGWRSSLEALLESQATASGSGNAGLAPASAAHPASPGFQPLPVVAIEQKSADVLSLSMQHADGRPLPPYLPGQYVVLRLRPADGGSFLFRSYSLSGPPSPDRYRISVKIEPNGAAGTWLQQHIRVGDVLDVSSPRGSFILQPSDGPVVLLSAGIGATPVLAMLHALAAVHSARPVLWLHAARDGMHHPFAAEVRGLMPALIQGRSHICYSKPDARDRLGMDFDEIGHLSRSALEAAGVQSDADVYLCGPARFMSDMKESLAAIGVAPKRIFAEIFDGAEAMTPGVVGAAKRAAHGPADDSKTGPLVSFSRSGIAAHWRSSYQSILELAEACDVPVRWACRAGVCHSCESGLVSGDIVYGPEPLDMPADGNLLICCSRPRGDIVVDL</sequence>
<name>A0AA87W2Z6_9BRAD</name>
<dbReference type="SUPFAM" id="SSF52343">
    <property type="entry name" value="Ferredoxin reductase-like, C-terminal NADP-linked domain"/>
    <property type="match status" value="1"/>
</dbReference>
<dbReference type="PRINTS" id="PR00409">
    <property type="entry name" value="PHDIOXRDTASE"/>
</dbReference>